<comment type="caution">
    <text evidence="1">The sequence shown here is derived from an EMBL/GenBank/DDBJ whole genome shotgun (WGS) entry which is preliminary data.</text>
</comment>
<proteinExistence type="predicted"/>
<evidence type="ECO:0000313" key="2">
    <source>
        <dbReference type="Proteomes" id="UP000762676"/>
    </source>
</evidence>
<dbReference type="Proteomes" id="UP000762676">
    <property type="component" value="Unassembled WGS sequence"/>
</dbReference>
<gene>
    <name evidence="1" type="ORF">ElyMa_005290000</name>
</gene>
<keyword evidence="2" id="KW-1185">Reference proteome</keyword>
<sequence>MAASFYYHLYDGALSYQPIGALGTFPSNMAASFCNPLYDGALCNQPIGGFKYAHIKHGCQLLLPSLRWRTMLSTNRGYVSLDPAGSYDKSPFLEPQG</sequence>
<dbReference type="EMBL" id="BMAT01010546">
    <property type="protein sequence ID" value="GFS27645.1"/>
    <property type="molecule type" value="Genomic_DNA"/>
</dbReference>
<protein>
    <submittedName>
        <fullName evidence="1">Uncharacterized protein</fullName>
    </submittedName>
</protein>
<accession>A0AAV4JYZ3</accession>
<name>A0AAV4JYZ3_9GAST</name>
<evidence type="ECO:0000313" key="1">
    <source>
        <dbReference type="EMBL" id="GFS27645.1"/>
    </source>
</evidence>
<organism evidence="1 2">
    <name type="scientific">Elysia marginata</name>
    <dbReference type="NCBI Taxonomy" id="1093978"/>
    <lineage>
        <taxon>Eukaryota</taxon>
        <taxon>Metazoa</taxon>
        <taxon>Spiralia</taxon>
        <taxon>Lophotrochozoa</taxon>
        <taxon>Mollusca</taxon>
        <taxon>Gastropoda</taxon>
        <taxon>Heterobranchia</taxon>
        <taxon>Euthyneura</taxon>
        <taxon>Panpulmonata</taxon>
        <taxon>Sacoglossa</taxon>
        <taxon>Placobranchoidea</taxon>
        <taxon>Plakobranchidae</taxon>
        <taxon>Elysia</taxon>
    </lineage>
</organism>
<dbReference type="AlphaFoldDB" id="A0AAV4JYZ3"/>
<reference evidence="1 2" key="1">
    <citation type="journal article" date="2021" name="Elife">
        <title>Chloroplast acquisition without the gene transfer in kleptoplastic sea slugs, Plakobranchus ocellatus.</title>
        <authorList>
            <person name="Maeda T."/>
            <person name="Takahashi S."/>
            <person name="Yoshida T."/>
            <person name="Shimamura S."/>
            <person name="Takaki Y."/>
            <person name="Nagai Y."/>
            <person name="Toyoda A."/>
            <person name="Suzuki Y."/>
            <person name="Arimoto A."/>
            <person name="Ishii H."/>
            <person name="Satoh N."/>
            <person name="Nishiyama T."/>
            <person name="Hasebe M."/>
            <person name="Maruyama T."/>
            <person name="Minagawa J."/>
            <person name="Obokata J."/>
            <person name="Shigenobu S."/>
        </authorList>
    </citation>
    <scope>NUCLEOTIDE SEQUENCE [LARGE SCALE GENOMIC DNA]</scope>
</reference>